<dbReference type="PANTHER" id="PTHR38480:SF1">
    <property type="entry name" value="SLR0254 PROTEIN"/>
    <property type="match status" value="1"/>
</dbReference>
<dbReference type="EMBL" id="LJJB01000013">
    <property type="protein sequence ID" value="KQL44297.1"/>
    <property type="molecule type" value="Genomic_DNA"/>
</dbReference>
<keyword evidence="8" id="KW-1185">Reference proteome</keyword>
<evidence type="ECO:0000313" key="7">
    <source>
        <dbReference type="EMBL" id="KQL44297.1"/>
    </source>
</evidence>
<keyword evidence="4 5" id="KW-0472">Membrane</keyword>
<feature type="domain" description="RDD" evidence="6">
    <location>
        <begin position="27"/>
        <end position="162"/>
    </location>
</feature>
<evidence type="ECO:0000256" key="4">
    <source>
        <dbReference type="ARBA" id="ARBA00023136"/>
    </source>
</evidence>
<keyword evidence="3 5" id="KW-1133">Transmembrane helix</keyword>
<dbReference type="PANTHER" id="PTHR38480">
    <property type="entry name" value="SLR0254 PROTEIN"/>
    <property type="match status" value="1"/>
</dbReference>
<dbReference type="Proteomes" id="UP000051063">
    <property type="component" value="Unassembled WGS sequence"/>
</dbReference>
<sequence length="274" mass="31124">MIEPTQQHHERETSIVTPEHVLLRFQTAGMGSRAAAMMIDFAILFLVNLTVFIVFGLVIFGKDSEFFLETENMALAIVILVVFVLNFGYFLLQEAFWSGQTIGKRLMGLRVMRDNGQPITFLGATIRNVFRIVDGLPMGYFLGALISFFHPQDKRLGDLVAGTIVVVESGRPARPSRKKATQPSLQKHDYPQVLELDERQKQLITREDWQLLSSFIERMSSLSPDKRKELGTQVASLLAKKLGVQDEPLVRNDPIVFLHFLHRILQKEWKLGSS</sequence>
<evidence type="ECO:0000313" key="8">
    <source>
        <dbReference type="Proteomes" id="UP000051063"/>
    </source>
</evidence>
<comment type="caution">
    <text evidence="7">The sequence shown here is derived from an EMBL/GenBank/DDBJ whole genome shotgun (WGS) entry which is preliminary data.</text>
</comment>
<evidence type="ECO:0000256" key="1">
    <source>
        <dbReference type="ARBA" id="ARBA00004141"/>
    </source>
</evidence>
<feature type="transmembrane region" description="Helical" evidence="5">
    <location>
        <begin position="34"/>
        <end position="61"/>
    </location>
</feature>
<feature type="transmembrane region" description="Helical" evidence="5">
    <location>
        <begin position="73"/>
        <end position="92"/>
    </location>
</feature>
<organism evidence="7 8">
    <name type="scientific">Brevibacillus choshinensis</name>
    <dbReference type="NCBI Taxonomy" id="54911"/>
    <lineage>
        <taxon>Bacteria</taxon>
        <taxon>Bacillati</taxon>
        <taxon>Bacillota</taxon>
        <taxon>Bacilli</taxon>
        <taxon>Bacillales</taxon>
        <taxon>Paenibacillaceae</taxon>
        <taxon>Brevibacillus</taxon>
    </lineage>
</organism>
<dbReference type="InterPro" id="IPR010432">
    <property type="entry name" value="RDD"/>
</dbReference>
<evidence type="ECO:0000256" key="3">
    <source>
        <dbReference type="ARBA" id="ARBA00022989"/>
    </source>
</evidence>
<comment type="subcellular location">
    <subcellularLocation>
        <location evidence="1">Membrane</location>
        <topology evidence="1">Multi-pass membrane protein</topology>
    </subcellularLocation>
</comment>
<proteinExistence type="predicted"/>
<evidence type="ECO:0000259" key="6">
    <source>
        <dbReference type="Pfam" id="PF06271"/>
    </source>
</evidence>
<evidence type="ECO:0000256" key="5">
    <source>
        <dbReference type="SAM" id="Phobius"/>
    </source>
</evidence>
<gene>
    <name evidence="7" type="ORF">AN963_23085</name>
</gene>
<dbReference type="RefSeq" id="WP_055746888.1">
    <property type="nucleotide sequence ID" value="NZ_LJJB01000013.1"/>
</dbReference>
<dbReference type="Pfam" id="PF06271">
    <property type="entry name" value="RDD"/>
    <property type="match status" value="1"/>
</dbReference>
<reference evidence="7 8" key="1">
    <citation type="submission" date="2015-09" db="EMBL/GenBank/DDBJ databases">
        <title>Genome sequencing project for genomic taxonomy and phylogenomics of Bacillus-like bacteria.</title>
        <authorList>
            <person name="Liu B."/>
            <person name="Wang J."/>
            <person name="Zhu Y."/>
            <person name="Liu G."/>
            <person name="Chen Q."/>
            <person name="Chen Z."/>
            <person name="Lan J."/>
            <person name="Che J."/>
            <person name="Ge C."/>
            <person name="Shi H."/>
            <person name="Pan Z."/>
            <person name="Liu X."/>
        </authorList>
    </citation>
    <scope>NUCLEOTIDE SEQUENCE [LARGE SCALE GENOMIC DNA]</scope>
    <source>
        <strain evidence="7 8">DSM 8552</strain>
    </source>
</reference>
<keyword evidence="2 5" id="KW-0812">Transmembrane</keyword>
<accession>A0ABR5N1B9</accession>
<protein>
    <recommendedName>
        <fullName evidence="6">RDD domain-containing protein</fullName>
    </recommendedName>
</protein>
<name>A0ABR5N1B9_BRECH</name>
<evidence type="ECO:0000256" key="2">
    <source>
        <dbReference type="ARBA" id="ARBA00022692"/>
    </source>
</evidence>